<dbReference type="SMART" id="SM00418">
    <property type="entry name" value="HTH_ARSR"/>
    <property type="match status" value="1"/>
</dbReference>
<sequence>MANFEKLVLALKAAGEHTRLRLLALLSEGELSVKDLTDILGQSQPRVSRHLKLLAEAGLVVRSAEGAWAYYRIADPGEKRDLVGALLVPVEKSGGILTDDKKKLTAIRREHQNQADEYFSKVAKNWDNLRNLHVPEEAVEAAILRVLGKKKVKRLLDLGSGTGRMLELLHQNYEYGTGIDLSREMIGVARAKLSASGINNAQVRLGDILSFDAGGQKEDLIILHQVLHYFDDPGQVLLKTAEILQRDGRILLVDFAPHELEYLRQNDAHRRLGLSKGQMEIWAKAAGMKIDVFERFENQKQQQGLVVCLWMLSLK</sequence>
<dbReference type="PRINTS" id="PR00778">
    <property type="entry name" value="HTHARSR"/>
</dbReference>
<dbReference type="InterPro" id="IPR029063">
    <property type="entry name" value="SAM-dependent_MTases_sf"/>
</dbReference>
<feature type="domain" description="HTH arsR-type" evidence="1">
    <location>
        <begin position="1"/>
        <end position="94"/>
    </location>
</feature>
<dbReference type="InterPro" id="IPR036388">
    <property type="entry name" value="WH-like_DNA-bd_sf"/>
</dbReference>
<gene>
    <name evidence="2" type="ORF">MNBD_ALPHA11-1955</name>
</gene>
<dbReference type="InterPro" id="IPR036390">
    <property type="entry name" value="WH_DNA-bd_sf"/>
</dbReference>
<dbReference type="NCBIfam" id="NF033788">
    <property type="entry name" value="HTH_metalloreg"/>
    <property type="match status" value="1"/>
</dbReference>
<evidence type="ECO:0000259" key="1">
    <source>
        <dbReference type="PROSITE" id="PS50987"/>
    </source>
</evidence>
<dbReference type="Gene3D" id="3.40.50.150">
    <property type="entry name" value="Vaccinia Virus protein VP39"/>
    <property type="match status" value="1"/>
</dbReference>
<keyword evidence="2" id="KW-0808">Transferase</keyword>
<evidence type="ECO:0000313" key="2">
    <source>
        <dbReference type="EMBL" id="VAW25031.1"/>
    </source>
</evidence>
<dbReference type="CDD" id="cd00090">
    <property type="entry name" value="HTH_ARSR"/>
    <property type="match status" value="1"/>
</dbReference>
<dbReference type="Pfam" id="PF01022">
    <property type="entry name" value="HTH_5"/>
    <property type="match status" value="1"/>
</dbReference>
<reference evidence="2" key="1">
    <citation type="submission" date="2018-06" db="EMBL/GenBank/DDBJ databases">
        <authorList>
            <person name="Zhirakovskaya E."/>
        </authorList>
    </citation>
    <scope>NUCLEOTIDE SEQUENCE</scope>
</reference>
<name>A0A3B0U1X2_9ZZZZ</name>
<accession>A0A3B0U1X2</accession>
<dbReference type="PANTHER" id="PTHR43861">
    <property type="entry name" value="TRANS-ACONITATE 2-METHYLTRANSFERASE-RELATED"/>
    <property type="match status" value="1"/>
</dbReference>
<dbReference type="Gene3D" id="1.10.10.10">
    <property type="entry name" value="Winged helix-like DNA-binding domain superfamily/Winged helix DNA-binding domain"/>
    <property type="match status" value="1"/>
</dbReference>
<dbReference type="PROSITE" id="PS50987">
    <property type="entry name" value="HTH_ARSR_2"/>
    <property type="match status" value="1"/>
</dbReference>
<dbReference type="InterPro" id="IPR011991">
    <property type="entry name" value="ArsR-like_HTH"/>
</dbReference>
<dbReference type="EMBL" id="UOEQ01000576">
    <property type="protein sequence ID" value="VAW25031.1"/>
    <property type="molecule type" value="Genomic_DNA"/>
</dbReference>
<organism evidence="2">
    <name type="scientific">hydrothermal vent metagenome</name>
    <dbReference type="NCBI Taxonomy" id="652676"/>
    <lineage>
        <taxon>unclassified sequences</taxon>
        <taxon>metagenomes</taxon>
        <taxon>ecological metagenomes</taxon>
    </lineage>
</organism>
<dbReference type="SUPFAM" id="SSF53335">
    <property type="entry name" value="S-adenosyl-L-methionine-dependent methyltransferases"/>
    <property type="match status" value="1"/>
</dbReference>
<dbReference type="AlphaFoldDB" id="A0A3B0U1X2"/>
<protein>
    <submittedName>
        <fullName evidence="2">Transcriptional regulator, ArsR family / Methyltransferase fusion</fullName>
    </submittedName>
</protein>
<dbReference type="GO" id="GO:0032259">
    <property type="term" value="P:methylation"/>
    <property type="evidence" value="ECO:0007669"/>
    <property type="project" value="UniProtKB-KW"/>
</dbReference>
<proteinExistence type="predicted"/>
<dbReference type="SUPFAM" id="SSF46785">
    <property type="entry name" value="Winged helix' DNA-binding domain"/>
    <property type="match status" value="1"/>
</dbReference>
<dbReference type="Pfam" id="PF13847">
    <property type="entry name" value="Methyltransf_31"/>
    <property type="match status" value="1"/>
</dbReference>
<dbReference type="InterPro" id="IPR025714">
    <property type="entry name" value="Methyltranfer_dom"/>
</dbReference>
<dbReference type="GO" id="GO:0008168">
    <property type="term" value="F:methyltransferase activity"/>
    <property type="evidence" value="ECO:0007669"/>
    <property type="project" value="UniProtKB-KW"/>
</dbReference>
<dbReference type="GO" id="GO:0003700">
    <property type="term" value="F:DNA-binding transcription factor activity"/>
    <property type="evidence" value="ECO:0007669"/>
    <property type="project" value="InterPro"/>
</dbReference>
<keyword evidence="2" id="KW-0489">Methyltransferase</keyword>
<dbReference type="InterPro" id="IPR001845">
    <property type="entry name" value="HTH_ArsR_DNA-bd_dom"/>
</dbReference>
<dbReference type="CDD" id="cd02440">
    <property type="entry name" value="AdoMet_MTases"/>
    <property type="match status" value="1"/>
</dbReference>